<accession>A0A974C2H4</accession>
<dbReference type="EMBL" id="CM004481">
    <property type="protein sequence ID" value="OCT65349.1"/>
    <property type="molecule type" value="Genomic_DNA"/>
</dbReference>
<keyword evidence="2 3" id="KW-0808">Transferase</keyword>
<evidence type="ECO:0000259" key="4">
    <source>
        <dbReference type="Pfam" id="PF00685"/>
    </source>
</evidence>
<evidence type="ECO:0000313" key="5">
    <source>
        <dbReference type="EMBL" id="OCT65349.1"/>
    </source>
</evidence>
<dbReference type="EC" id="2.8.2.-" evidence="3"/>
<sequence length="197" mass="23166">MSCTIISGTTWIQEIIGLIMNDGYEDKCNRAPVYERIPFVDILHLMKQPLHAKDTATSFFYVDHMAHLHPIPESWDKSLQRREQKDQHNILYLFYKDLQKNPLQEVCKVVKFLDKEFSEEMLKKIVHLTSFNKMKENPMVNYSTFPSGMLNQTNHKFMRKGKVGDCKNQFTIHQNEVFEADYKQQMSGSTLKFHTAV</sequence>
<dbReference type="Proteomes" id="UP000694892">
    <property type="component" value="Chromosome 8S"/>
</dbReference>
<protein>
    <recommendedName>
        <fullName evidence="3">Sulfotransferase</fullName>
        <ecNumber evidence="3">2.8.2.-</ecNumber>
    </recommendedName>
</protein>
<evidence type="ECO:0000256" key="3">
    <source>
        <dbReference type="RuleBase" id="RU361155"/>
    </source>
</evidence>
<evidence type="ECO:0000256" key="2">
    <source>
        <dbReference type="ARBA" id="ARBA00022679"/>
    </source>
</evidence>
<dbReference type="Pfam" id="PF00685">
    <property type="entry name" value="Sulfotransfer_1"/>
    <property type="match status" value="1"/>
</dbReference>
<name>A0A974C2H4_XENLA</name>
<dbReference type="InterPro" id="IPR027417">
    <property type="entry name" value="P-loop_NTPase"/>
</dbReference>
<dbReference type="OMA" id="SSIANHC"/>
<dbReference type="AlphaFoldDB" id="A0A974C2H4"/>
<organism evidence="5 6">
    <name type="scientific">Xenopus laevis</name>
    <name type="common">African clawed frog</name>
    <dbReference type="NCBI Taxonomy" id="8355"/>
    <lineage>
        <taxon>Eukaryota</taxon>
        <taxon>Metazoa</taxon>
        <taxon>Chordata</taxon>
        <taxon>Craniata</taxon>
        <taxon>Vertebrata</taxon>
        <taxon>Euteleostomi</taxon>
        <taxon>Amphibia</taxon>
        <taxon>Batrachia</taxon>
        <taxon>Anura</taxon>
        <taxon>Pipoidea</taxon>
        <taxon>Pipidae</taxon>
        <taxon>Xenopodinae</taxon>
        <taxon>Xenopus</taxon>
        <taxon>Xenopus</taxon>
    </lineage>
</organism>
<comment type="similarity">
    <text evidence="1 3">Belongs to the sulfotransferase 1 family.</text>
</comment>
<reference evidence="6" key="1">
    <citation type="journal article" date="2016" name="Nature">
        <title>Genome evolution in the allotetraploid frog Xenopus laevis.</title>
        <authorList>
            <person name="Session A.M."/>
            <person name="Uno Y."/>
            <person name="Kwon T."/>
            <person name="Chapman J.A."/>
            <person name="Toyoda A."/>
            <person name="Takahashi S."/>
            <person name="Fukui A."/>
            <person name="Hikosaka A."/>
            <person name="Suzuki A."/>
            <person name="Kondo M."/>
            <person name="van Heeringen S.J."/>
            <person name="Quigley I."/>
            <person name="Heinz S."/>
            <person name="Ogino H."/>
            <person name="Ochi H."/>
            <person name="Hellsten U."/>
            <person name="Lyons J.B."/>
            <person name="Simakov O."/>
            <person name="Putnam N."/>
            <person name="Stites J."/>
            <person name="Kuroki Y."/>
            <person name="Tanaka T."/>
            <person name="Michiue T."/>
            <person name="Watanabe M."/>
            <person name="Bogdanovic O."/>
            <person name="Lister R."/>
            <person name="Georgiou G."/>
            <person name="Paranjpe S.S."/>
            <person name="van Kruijsbergen I."/>
            <person name="Shu S."/>
            <person name="Carlson J."/>
            <person name="Kinoshita T."/>
            <person name="Ohta Y."/>
            <person name="Mawaribuchi S."/>
            <person name="Jenkins J."/>
            <person name="Grimwood J."/>
            <person name="Schmutz J."/>
            <person name="Mitros T."/>
            <person name="Mozaffari S.V."/>
            <person name="Suzuki Y."/>
            <person name="Haramoto Y."/>
            <person name="Yamamoto T.S."/>
            <person name="Takagi C."/>
            <person name="Heald R."/>
            <person name="Miller K."/>
            <person name="Haudenschild C."/>
            <person name="Kitzman J."/>
            <person name="Nakayama T."/>
            <person name="Izutsu Y."/>
            <person name="Robert J."/>
            <person name="Fortriede J."/>
            <person name="Burns K."/>
            <person name="Lotay V."/>
            <person name="Karimi K."/>
            <person name="Yasuoka Y."/>
            <person name="Dichmann D.S."/>
            <person name="Flajnik M.F."/>
            <person name="Houston D.W."/>
            <person name="Shendure J."/>
            <person name="DuPasquier L."/>
            <person name="Vize P.D."/>
            <person name="Zorn A.M."/>
            <person name="Ito M."/>
            <person name="Marcotte E.M."/>
            <person name="Wallingford J.B."/>
            <person name="Ito Y."/>
            <person name="Asashima M."/>
            <person name="Ueno N."/>
            <person name="Matsuda Y."/>
            <person name="Veenstra G.J."/>
            <person name="Fujiyama A."/>
            <person name="Harland R.M."/>
            <person name="Taira M."/>
            <person name="Rokhsar D.S."/>
        </authorList>
    </citation>
    <scope>NUCLEOTIDE SEQUENCE [LARGE SCALE GENOMIC DNA]</scope>
    <source>
        <strain evidence="6">J</strain>
    </source>
</reference>
<feature type="domain" description="Sulfotransferase" evidence="4">
    <location>
        <begin position="50"/>
        <end position="189"/>
    </location>
</feature>
<dbReference type="PANTHER" id="PTHR11783">
    <property type="entry name" value="SULFOTRANSFERASE SULT"/>
    <property type="match status" value="1"/>
</dbReference>
<proteinExistence type="inferred from homology"/>
<dbReference type="SUPFAM" id="SSF52540">
    <property type="entry name" value="P-loop containing nucleoside triphosphate hydrolases"/>
    <property type="match status" value="1"/>
</dbReference>
<gene>
    <name evidence="5" type="ORF">XELAEV_18041588mg</name>
</gene>
<dbReference type="InterPro" id="IPR000863">
    <property type="entry name" value="Sulfotransferase_dom"/>
</dbReference>
<dbReference type="GO" id="GO:0008146">
    <property type="term" value="F:sulfotransferase activity"/>
    <property type="evidence" value="ECO:0007669"/>
    <property type="project" value="InterPro"/>
</dbReference>
<evidence type="ECO:0000256" key="1">
    <source>
        <dbReference type="ARBA" id="ARBA00005771"/>
    </source>
</evidence>
<dbReference type="Gene3D" id="3.40.50.300">
    <property type="entry name" value="P-loop containing nucleotide triphosphate hydrolases"/>
    <property type="match status" value="2"/>
</dbReference>
<evidence type="ECO:0000313" key="6">
    <source>
        <dbReference type="Proteomes" id="UP000694892"/>
    </source>
</evidence>